<dbReference type="Proteomes" id="UP000230066">
    <property type="component" value="Unassembled WGS sequence"/>
</dbReference>
<sequence length="264" mass="29824">MLHENDLKNCGGTPDEARQLANILKASDFEKIKNTLHQYESIEAQCERIDNRCQSIVPVNLRAQPLLHEVDGIMLCDYDANNFKFRAGDRIEVVRNWTPFKCDVNSHGTNGTPQSGLIQEQPNVISSETETSSNAQNTVIRFGAFPLGSNSLPEGSKNLVNNTTPYCLKMKLLESWKHTIDLLFNLVIAFLLQFLRMIKDSETYMVADYDALQRLFALIQESCSREKDGIFDTELAKLLEVAQTTSFETYGTCRLSALFTSRVI</sequence>
<dbReference type="EMBL" id="JXXN02003629">
    <property type="protein sequence ID" value="THD21351.1"/>
    <property type="molecule type" value="Genomic_DNA"/>
</dbReference>
<organism evidence="1 2">
    <name type="scientific">Fasciola hepatica</name>
    <name type="common">Liver fluke</name>
    <dbReference type="NCBI Taxonomy" id="6192"/>
    <lineage>
        <taxon>Eukaryota</taxon>
        <taxon>Metazoa</taxon>
        <taxon>Spiralia</taxon>
        <taxon>Lophotrochozoa</taxon>
        <taxon>Platyhelminthes</taxon>
        <taxon>Trematoda</taxon>
        <taxon>Digenea</taxon>
        <taxon>Plagiorchiida</taxon>
        <taxon>Echinostomata</taxon>
        <taxon>Echinostomatoidea</taxon>
        <taxon>Fasciolidae</taxon>
        <taxon>Fasciola</taxon>
    </lineage>
</organism>
<reference evidence="1" key="1">
    <citation type="submission" date="2019-03" db="EMBL/GenBank/DDBJ databases">
        <title>Improved annotation for the trematode Fasciola hepatica.</title>
        <authorList>
            <person name="Choi Y.-J."/>
            <person name="Martin J."/>
            <person name="Mitreva M."/>
        </authorList>
    </citation>
    <scope>NUCLEOTIDE SEQUENCE [LARGE SCALE GENOMIC DNA]</scope>
</reference>
<dbReference type="AlphaFoldDB" id="A0A4E0R6X5"/>
<evidence type="ECO:0000313" key="2">
    <source>
        <dbReference type="Proteomes" id="UP000230066"/>
    </source>
</evidence>
<comment type="caution">
    <text evidence="1">The sequence shown here is derived from an EMBL/GenBank/DDBJ whole genome shotgun (WGS) entry which is preliminary data.</text>
</comment>
<gene>
    <name evidence="1" type="ORF">D915_007778</name>
</gene>
<protein>
    <recommendedName>
        <fullName evidence="3">Desmoplakin SH3 domain-containing protein</fullName>
    </recommendedName>
</protein>
<name>A0A4E0R6X5_FASHE</name>
<keyword evidence="2" id="KW-1185">Reference proteome</keyword>
<evidence type="ECO:0008006" key="3">
    <source>
        <dbReference type="Google" id="ProtNLM"/>
    </source>
</evidence>
<accession>A0A4E0R6X5</accession>
<proteinExistence type="predicted"/>
<evidence type="ECO:0000313" key="1">
    <source>
        <dbReference type="EMBL" id="THD21351.1"/>
    </source>
</evidence>